<dbReference type="Gene3D" id="2.170.190.11">
    <property type="entry name" value="Molybdopterin biosynthesis moea protein, domain 3"/>
    <property type="match status" value="1"/>
</dbReference>
<reference evidence="9" key="1">
    <citation type="journal article" date="2019" name="Int. J. Syst. Evol. Microbiol.">
        <title>The Global Catalogue of Microorganisms (GCM) 10K type strain sequencing project: providing services to taxonomists for standard genome sequencing and annotation.</title>
        <authorList>
            <consortium name="The Broad Institute Genomics Platform"/>
            <consortium name="The Broad Institute Genome Sequencing Center for Infectious Disease"/>
            <person name="Wu L."/>
            <person name="Ma J."/>
        </authorList>
    </citation>
    <scope>NUCLEOTIDE SEQUENCE [LARGE SCALE GENOMIC DNA]</scope>
    <source>
        <strain evidence="9">CCUG 48316</strain>
    </source>
</reference>
<dbReference type="InterPro" id="IPR001453">
    <property type="entry name" value="MoaB/Mog_dom"/>
</dbReference>
<dbReference type="Gene3D" id="3.40.980.10">
    <property type="entry name" value="MoaB/Mog-like domain"/>
    <property type="match status" value="1"/>
</dbReference>
<evidence type="ECO:0000256" key="3">
    <source>
        <dbReference type="ARBA" id="ARBA00010763"/>
    </source>
</evidence>
<keyword evidence="9" id="KW-1185">Reference proteome</keyword>
<dbReference type="InterPro" id="IPR005111">
    <property type="entry name" value="MoeA_C_domain_IV"/>
</dbReference>
<dbReference type="InterPro" id="IPR038987">
    <property type="entry name" value="MoeA-like"/>
</dbReference>
<evidence type="ECO:0000256" key="6">
    <source>
        <dbReference type="RuleBase" id="RU365090"/>
    </source>
</evidence>
<evidence type="ECO:0000313" key="8">
    <source>
        <dbReference type="EMBL" id="MFC6790403.1"/>
    </source>
</evidence>
<comment type="function">
    <text evidence="1 6">Catalyzes the insertion of molybdate into adenylated molybdopterin with the concomitant release of AMP.</text>
</comment>
<feature type="domain" description="MoaB/Mog" evidence="7">
    <location>
        <begin position="187"/>
        <end position="324"/>
    </location>
</feature>
<dbReference type="PANTHER" id="PTHR10192">
    <property type="entry name" value="MOLYBDOPTERIN BIOSYNTHESIS PROTEIN"/>
    <property type="match status" value="1"/>
</dbReference>
<evidence type="ECO:0000256" key="4">
    <source>
        <dbReference type="ARBA" id="ARBA00023150"/>
    </source>
</evidence>
<dbReference type="InterPro" id="IPR008284">
    <property type="entry name" value="MoCF_biosynth_CS"/>
</dbReference>
<dbReference type="InterPro" id="IPR036425">
    <property type="entry name" value="MoaB/Mog-like_dom_sf"/>
</dbReference>
<dbReference type="SUPFAM" id="SSF53218">
    <property type="entry name" value="Molybdenum cofactor biosynthesis proteins"/>
    <property type="match status" value="1"/>
</dbReference>
<evidence type="ECO:0000313" key="9">
    <source>
        <dbReference type="Proteomes" id="UP001596292"/>
    </source>
</evidence>
<dbReference type="PANTHER" id="PTHR10192:SF5">
    <property type="entry name" value="GEPHYRIN"/>
    <property type="match status" value="1"/>
</dbReference>
<dbReference type="Pfam" id="PF00994">
    <property type="entry name" value="MoCF_biosynth"/>
    <property type="match status" value="1"/>
</dbReference>
<accession>A0ABW2BIX9</accession>
<evidence type="ECO:0000259" key="7">
    <source>
        <dbReference type="SMART" id="SM00852"/>
    </source>
</evidence>
<keyword evidence="4 6" id="KW-0501">Molybdenum cofactor biosynthesis</keyword>
<sequence>MSLRSCDAPANEPAPMRVADALALIRGRLPVSAGVERVVLGNAPGRILAEDVVAPLSLPPFDNSAVDGYAFRLDDGMSGLLPVAARVPAGAPVPAVPPGSAVRIFTGAPLPPGADTVAMQEDVRVEGGAVRLPGGLARGANCRREGEDVKAGSLALPAGRRLGARDIALAAALGLRELPVRHRLRVGLFSTGDEVTATGDGLAPSGIHDANGPMLAALLARWGAVPLPLGILRDDPVNVRERLAEAASGCDVIVTSGGVSVGEEDHVRAAVGQAGGIALWRLAIKPGRPLAFGDVAGTPFVGLPGNPSAAYVTALAILLPVLSQLGGGAEEAPLPLVRSGFTMTKRLGRREYLRVCLRPGDDGLSVASLAPNGALFGLAASDGFAELHEDCEAIRPGDLLPFRAHPLG</sequence>
<dbReference type="PROSITE" id="PS01079">
    <property type="entry name" value="MOCF_BIOSYNTHESIS_2"/>
    <property type="match status" value="1"/>
</dbReference>
<dbReference type="Gene3D" id="2.40.340.10">
    <property type="entry name" value="MoeA, C-terminal, domain IV"/>
    <property type="match status" value="1"/>
</dbReference>
<comment type="caution">
    <text evidence="8">The sequence shown here is derived from an EMBL/GenBank/DDBJ whole genome shotgun (WGS) entry which is preliminary data.</text>
</comment>
<comment type="pathway">
    <text evidence="2 6">Cofactor biosynthesis; molybdopterin biosynthesis.</text>
</comment>
<dbReference type="SMART" id="SM00852">
    <property type="entry name" value="MoCF_biosynth"/>
    <property type="match status" value="1"/>
</dbReference>
<dbReference type="Pfam" id="PF03454">
    <property type="entry name" value="MoeA_C"/>
    <property type="match status" value="1"/>
</dbReference>
<keyword evidence="6" id="KW-0500">Molybdenum</keyword>
<protein>
    <recommendedName>
        <fullName evidence="6">Molybdopterin molybdenumtransferase</fullName>
        <ecNumber evidence="6">2.10.1.1</ecNumber>
    </recommendedName>
</protein>
<evidence type="ECO:0000256" key="2">
    <source>
        <dbReference type="ARBA" id="ARBA00005046"/>
    </source>
</evidence>
<dbReference type="RefSeq" id="WP_378970132.1">
    <property type="nucleotide sequence ID" value="NZ_JBHSWN010000001.1"/>
</dbReference>
<dbReference type="Pfam" id="PF03453">
    <property type="entry name" value="MoeA_N"/>
    <property type="match status" value="1"/>
</dbReference>
<keyword evidence="6" id="KW-0460">Magnesium</keyword>
<dbReference type="InterPro" id="IPR036688">
    <property type="entry name" value="MoeA_C_domain_IV_sf"/>
</dbReference>
<dbReference type="SUPFAM" id="SSF63867">
    <property type="entry name" value="MoeA C-terminal domain-like"/>
    <property type="match status" value="1"/>
</dbReference>
<organism evidence="8 9">
    <name type="scientific">Methylobacterium komagatae</name>
    <dbReference type="NCBI Taxonomy" id="374425"/>
    <lineage>
        <taxon>Bacteria</taxon>
        <taxon>Pseudomonadati</taxon>
        <taxon>Pseudomonadota</taxon>
        <taxon>Alphaproteobacteria</taxon>
        <taxon>Hyphomicrobiales</taxon>
        <taxon>Methylobacteriaceae</taxon>
        <taxon>Methylobacterium</taxon>
    </lineage>
</organism>
<name>A0ABW2BIX9_9HYPH</name>
<keyword evidence="6" id="KW-0479">Metal-binding</keyword>
<dbReference type="EMBL" id="JBHSWN010000001">
    <property type="protein sequence ID" value="MFC6790403.1"/>
    <property type="molecule type" value="Genomic_DNA"/>
</dbReference>
<dbReference type="NCBIfam" id="TIGR00177">
    <property type="entry name" value="molyb_syn"/>
    <property type="match status" value="1"/>
</dbReference>
<dbReference type="NCBIfam" id="NF045515">
    <property type="entry name" value="Glp_gephyrin"/>
    <property type="match status" value="1"/>
</dbReference>
<dbReference type="CDD" id="cd00887">
    <property type="entry name" value="MoeA"/>
    <property type="match status" value="1"/>
</dbReference>
<evidence type="ECO:0000256" key="5">
    <source>
        <dbReference type="ARBA" id="ARBA00047317"/>
    </source>
</evidence>
<dbReference type="InterPro" id="IPR005110">
    <property type="entry name" value="MoeA_linker/N"/>
</dbReference>
<dbReference type="InterPro" id="IPR036135">
    <property type="entry name" value="MoeA_linker/N_sf"/>
</dbReference>
<keyword evidence="6" id="KW-0808">Transferase</keyword>
<dbReference type="EC" id="2.10.1.1" evidence="6"/>
<comment type="catalytic activity">
    <reaction evidence="5">
        <text>adenylyl-molybdopterin + molybdate = Mo-molybdopterin + AMP + H(+)</text>
        <dbReference type="Rhea" id="RHEA:35047"/>
        <dbReference type="ChEBI" id="CHEBI:15378"/>
        <dbReference type="ChEBI" id="CHEBI:36264"/>
        <dbReference type="ChEBI" id="CHEBI:62727"/>
        <dbReference type="ChEBI" id="CHEBI:71302"/>
        <dbReference type="ChEBI" id="CHEBI:456215"/>
        <dbReference type="EC" id="2.10.1.1"/>
    </reaction>
</comment>
<comment type="cofactor">
    <cofactor evidence="6">
        <name>Mg(2+)</name>
        <dbReference type="ChEBI" id="CHEBI:18420"/>
    </cofactor>
</comment>
<dbReference type="Gene3D" id="3.90.105.10">
    <property type="entry name" value="Molybdopterin biosynthesis moea protein, domain 2"/>
    <property type="match status" value="1"/>
</dbReference>
<evidence type="ECO:0000256" key="1">
    <source>
        <dbReference type="ARBA" id="ARBA00002901"/>
    </source>
</evidence>
<dbReference type="Proteomes" id="UP001596292">
    <property type="component" value="Unassembled WGS sequence"/>
</dbReference>
<comment type="similarity">
    <text evidence="3 6">Belongs to the MoeA family.</text>
</comment>
<gene>
    <name evidence="8" type="primary">glp</name>
    <name evidence="8" type="ORF">ACFQE0_12765</name>
</gene>
<proteinExistence type="inferred from homology"/>
<dbReference type="SUPFAM" id="SSF63882">
    <property type="entry name" value="MoeA N-terminal region -like"/>
    <property type="match status" value="1"/>
</dbReference>